<reference evidence="1" key="1">
    <citation type="submission" date="2024-12" db="EMBL/GenBank/DDBJ databases">
        <title>Comparative genomics and development of molecular markers within Purpureocillium lilacinum and among Purpureocillium species.</title>
        <authorList>
            <person name="Yeh Z.-Y."/>
            <person name="Ni N.-T."/>
            <person name="Lo P.-H."/>
            <person name="Mushyakhwo K."/>
            <person name="Lin C.-F."/>
            <person name="Nai Y.-S."/>
        </authorList>
    </citation>
    <scope>NUCLEOTIDE SEQUENCE</scope>
    <source>
        <strain evidence="1">NCHU-NPUST-175</strain>
    </source>
</reference>
<accession>A0ACC4E277</accession>
<evidence type="ECO:0000313" key="1">
    <source>
        <dbReference type="EMBL" id="KAL3962397.1"/>
    </source>
</evidence>
<evidence type="ECO:0000313" key="2">
    <source>
        <dbReference type="Proteomes" id="UP001638806"/>
    </source>
</evidence>
<keyword evidence="2" id="KW-1185">Reference proteome</keyword>
<proteinExistence type="predicted"/>
<dbReference type="EMBL" id="JBGNUJ010000003">
    <property type="protein sequence ID" value="KAL3962397.1"/>
    <property type="molecule type" value="Genomic_DNA"/>
</dbReference>
<dbReference type="Proteomes" id="UP001638806">
    <property type="component" value="Unassembled WGS sequence"/>
</dbReference>
<comment type="caution">
    <text evidence="1">The sequence shown here is derived from an EMBL/GenBank/DDBJ whole genome shotgun (WGS) entry which is preliminary data.</text>
</comment>
<name>A0ACC4E277_PURLI</name>
<sequence>MIFGGSARSTRGTALIVGAVVFILAFIGLIFNHLDSWHLPATLVATKTGEQKHHDFPDTSSPPANNPDTPLKPATSHAPPPPNPPPFSESTASEHAAELRKFYLKQLRKPSVKPDEPKYKPWGAFDWTLPANPRWKQRMGESLCIIDLDNRPFNESGELFGPEPMSWADPPKVHGISLGILNHWLYAKIHGYKYYYINIGEYPDRRASWKKPPVMSKILKEHDVCLYIDSDAIFHRLDLPMEWLLNYWQLYPDSNSLGLAVDPDNDFNKDRFHKLYLNTGFIIAQNNPTTYKIFDAWQKCPDDGEPYPECTQFRLNAPGQPTDQGGFGTFVRYNFTEHIRELPCTEANGFPESDSGCKGQFIRHLWTGKNDQIKIDVGEQLPGPYLQMFHERFTAERSYYYINEPDLMAKGPKASVKKPPKDEGKGARGEEEPSVDRRDMIYRNTIYAHIIRTHDYSVGLGTGTTGNRRQQRLHGGSHDQRFGGHHAWFKGFGPWPCT</sequence>
<organism evidence="1 2">
    <name type="scientific">Purpureocillium lilacinum</name>
    <name type="common">Paecilomyces lilacinus</name>
    <dbReference type="NCBI Taxonomy" id="33203"/>
    <lineage>
        <taxon>Eukaryota</taxon>
        <taxon>Fungi</taxon>
        <taxon>Dikarya</taxon>
        <taxon>Ascomycota</taxon>
        <taxon>Pezizomycotina</taxon>
        <taxon>Sordariomycetes</taxon>
        <taxon>Hypocreomycetidae</taxon>
        <taxon>Hypocreales</taxon>
        <taxon>Ophiocordycipitaceae</taxon>
        <taxon>Purpureocillium</taxon>
    </lineage>
</organism>
<protein>
    <submittedName>
        <fullName evidence="1">Uncharacterized protein</fullName>
    </submittedName>
</protein>
<gene>
    <name evidence="1" type="ORF">ACCO45_003920</name>
</gene>